<dbReference type="GO" id="GO:0003677">
    <property type="term" value="F:DNA binding"/>
    <property type="evidence" value="ECO:0007669"/>
    <property type="project" value="UniProtKB-KW"/>
</dbReference>
<feature type="domain" description="Type I restriction modification DNA specificity" evidence="4">
    <location>
        <begin position="22"/>
        <end position="183"/>
    </location>
</feature>
<dbReference type="PANTHER" id="PTHR43140:SF1">
    <property type="entry name" value="TYPE I RESTRICTION ENZYME ECOKI SPECIFICITY SUBUNIT"/>
    <property type="match status" value="1"/>
</dbReference>
<keyword evidence="2" id="KW-0680">Restriction system</keyword>
<evidence type="ECO:0000256" key="3">
    <source>
        <dbReference type="ARBA" id="ARBA00023125"/>
    </source>
</evidence>
<name>A0A317RJL7_9BURK</name>
<evidence type="ECO:0000256" key="2">
    <source>
        <dbReference type="ARBA" id="ARBA00022747"/>
    </source>
</evidence>
<dbReference type="GO" id="GO:0009307">
    <property type="term" value="P:DNA restriction-modification system"/>
    <property type="evidence" value="ECO:0007669"/>
    <property type="project" value="UniProtKB-KW"/>
</dbReference>
<dbReference type="Gene3D" id="1.10.287.1120">
    <property type="entry name" value="Bipartite methylase S protein"/>
    <property type="match status" value="1"/>
</dbReference>
<keyword evidence="6" id="KW-1185">Reference proteome</keyword>
<dbReference type="SUPFAM" id="SSF116734">
    <property type="entry name" value="DNA methylase specificity domain"/>
    <property type="match status" value="2"/>
</dbReference>
<dbReference type="EMBL" id="QGUB01000001">
    <property type="protein sequence ID" value="PWW48670.1"/>
    <property type="molecule type" value="Genomic_DNA"/>
</dbReference>
<evidence type="ECO:0000313" key="5">
    <source>
        <dbReference type="EMBL" id="PWW48670.1"/>
    </source>
</evidence>
<dbReference type="RefSeq" id="WP_158000175.1">
    <property type="nucleotide sequence ID" value="NZ_ALEE01000751.1"/>
</dbReference>
<protein>
    <submittedName>
        <fullName evidence="5">Type I restriction enzyme S subunit</fullName>
    </submittedName>
</protein>
<dbReference type="PANTHER" id="PTHR43140">
    <property type="entry name" value="TYPE-1 RESTRICTION ENZYME ECOKI SPECIFICITY PROTEIN"/>
    <property type="match status" value="1"/>
</dbReference>
<gene>
    <name evidence="5" type="ORF">DFR36_101176</name>
</gene>
<keyword evidence="3" id="KW-0238">DNA-binding</keyword>
<evidence type="ECO:0000259" key="4">
    <source>
        <dbReference type="Pfam" id="PF01420"/>
    </source>
</evidence>
<dbReference type="InterPro" id="IPR044946">
    <property type="entry name" value="Restrct_endonuc_typeI_TRD_sf"/>
</dbReference>
<comment type="caution">
    <text evidence="5">The sequence shown here is derived from an EMBL/GenBank/DDBJ whole genome shotgun (WGS) entry which is preliminary data.</text>
</comment>
<dbReference type="InterPro" id="IPR051212">
    <property type="entry name" value="Type-I_RE_S_subunit"/>
</dbReference>
<proteinExistence type="inferred from homology"/>
<evidence type="ECO:0000256" key="1">
    <source>
        <dbReference type="ARBA" id="ARBA00010923"/>
    </source>
</evidence>
<feature type="domain" description="Type I restriction modification DNA specificity" evidence="4">
    <location>
        <begin position="229"/>
        <end position="408"/>
    </location>
</feature>
<accession>A0A317RJL7</accession>
<sequence>MSFARYPAYRDSGVEWLGQIPAHWEITPLKRLADFVNGDAFKPADWSESGIPIIRIQNLNGGDEFNYFDGTVEEKYLVRKGDLLFGWSGNRGTSFGPFLWSKEGTYVLNQHIFRVVPFWSENTDLYWILKAVTAHVEDQAHGIIGMVHVTKGALGSIKVPVPTPEEQAAIATFLDQETAKIDALVAEQEKLIALLQEKRQAVISHAVTKGLDPDAPMKDSGVEWLGEVPRHWEVLRIKQLASFVGGGTPSRDMPEYWHGEIPWISPKDMKTEFVMDSKEHITDAGLRSSVTSLIPAGSVLMVVRSGILKHTIPVAINQKPVALNQDMKALLFDSSRLAALFVLRFIQGLNDKLLLEWSKQGATVESIEHEYLVNSLLPVPPISEQTTIVAHLDHVTAQLDDLMSEARTAITLLQERRTALISAAVTGQIDVRGLVRDASTPISIAASVCPSTATG</sequence>
<dbReference type="Proteomes" id="UP000246483">
    <property type="component" value="Unassembled WGS sequence"/>
</dbReference>
<dbReference type="CDD" id="cd17249">
    <property type="entry name" value="RMtype1_S_EcoR124I-TRD2-CR2_like"/>
    <property type="match status" value="1"/>
</dbReference>
<dbReference type="AlphaFoldDB" id="A0A317RJL7"/>
<evidence type="ECO:0000313" key="6">
    <source>
        <dbReference type="Proteomes" id="UP000246483"/>
    </source>
</evidence>
<dbReference type="Pfam" id="PF01420">
    <property type="entry name" value="Methylase_S"/>
    <property type="match status" value="2"/>
</dbReference>
<dbReference type="InterPro" id="IPR000055">
    <property type="entry name" value="Restrct_endonuc_typeI_TRD"/>
</dbReference>
<dbReference type="Gene3D" id="3.90.220.20">
    <property type="entry name" value="DNA methylase specificity domains"/>
    <property type="match status" value="2"/>
</dbReference>
<dbReference type="CDD" id="cd17254">
    <property type="entry name" value="RMtype1_S_FclI-TRD1-CR1_like"/>
    <property type="match status" value="1"/>
</dbReference>
<reference evidence="5 6" key="1">
    <citation type="submission" date="2018-05" db="EMBL/GenBank/DDBJ databases">
        <title>Genomic Encyclopedia of Type Strains, Phase IV (KMG-IV): sequencing the most valuable type-strain genomes for metagenomic binning, comparative biology and taxonomic classification.</title>
        <authorList>
            <person name="Goeker M."/>
        </authorList>
    </citation>
    <scope>NUCLEOTIDE SEQUENCE [LARGE SCALE GENOMIC DNA]</scope>
    <source>
        <strain evidence="5 6">DSM 26006</strain>
    </source>
</reference>
<comment type="similarity">
    <text evidence="1">Belongs to the type-I restriction system S methylase family.</text>
</comment>
<organism evidence="5 6">
    <name type="scientific">Melaminivora alkalimesophila</name>
    <dbReference type="NCBI Taxonomy" id="1165852"/>
    <lineage>
        <taxon>Bacteria</taxon>
        <taxon>Pseudomonadati</taxon>
        <taxon>Pseudomonadota</taxon>
        <taxon>Betaproteobacteria</taxon>
        <taxon>Burkholderiales</taxon>
        <taxon>Comamonadaceae</taxon>
        <taxon>Melaminivora</taxon>
    </lineage>
</organism>